<keyword evidence="1" id="KW-1133">Transmembrane helix</keyword>
<dbReference type="AlphaFoldDB" id="A0A7S1E7L4"/>
<sequence>MFPQLFSSYATSLNLTFVPALTIYYLLLFLFLLAASSALTCNCLFLKSMNFFQYASSSSPSSTRADSTFDPAIMISPEFNFSANCLISSQGFENLNAPSLCPRE</sequence>
<keyword evidence="1" id="KW-0812">Transmembrane</keyword>
<reference evidence="2" key="1">
    <citation type="submission" date="2021-01" db="EMBL/GenBank/DDBJ databases">
        <authorList>
            <person name="Corre E."/>
            <person name="Pelletier E."/>
            <person name="Niang G."/>
            <person name="Scheremetjew M."/>
            <person name="Finn R."/>
            <person name="Kale V."/>
            <person name="Holt S."/>
            <person name="Cochrane G."/>
            <person name="Meng A."/>
            <person name="Brown T."/>
            <person name="Cohen L."/>
        </authorList>
    </citation>
    <scope>NUCLEOTIDE SEQUENCE</scope>
</reference>
<evidence type="ECO:0000256" key="1">
    <source>
        <dbReference type="SAM" id="Phobius"/>
    </source>
</evidence>
<organism evidence="2">
    <name type="scientific">Thalassionema nitzschioides</name>
    <dbReference type="NCBI Taxonomy" id="33649"/>
    <lineage>
        <taxon>Eukaryota</taxon>
        <taxon>Sar</taxon>
        <taxon>Stramenopiles</taxon>
        <taxon>Ochrophyta</taxon>
        <taxon>Bacillariophyta</taxon>
        <taxon>Fragilariophyceae</taxon>
        <taxon>Fragilariophycidae</taxon>
        <taxon>Thalassionemales</taxon>
        <taxon>Thalassionemataceae</taxon>
        <taxon>Thalassionema</taxon>
    </lineage>
</organism>
<protein>
    <submittedName>
        <fullName evidence="2">Uncharacterized protein</fullName>
    </submittedName>
</protein>
<feature type="transmembrane region" description="Helical" evidence="1">
    <location>
        <begin position="23"/>
        <end position="46"/>
    </location>
</feature>
<dbReference type="EMBL" id="HBFY01009564">
    <property type="protein sequence ID" value="CAD8967523.1"/>
    <property type="molecule type" value="Transcribed_RNA"/>
</dbReference>
<keyword evidence="1" id="KW-0472">Membrane</keyword>
<proteinExistence type="predicted"/>
<accession>A0A7S1E7L4</accession>
<gene>
    <name evidence="2" type="ORF">TNIT0693_LOCUS3525</name>
</gene>
<evidence type="ECO:0000313" key="2">
    <source>
        <dbReference type="EMBL" id="CAD8967523.1"/>
    </source>
</evidence>
<name>A0A7S1E7L4_9STRA</name>